<dbReference type="CDD" id="cd00090">
    <property type="entry name" value="HTH_ARSR"/>
    <property type="match status" value="1"/>
</dbReference>
<dbReference type="InterPro" id="IPR036388">
    <property type="entry name" value="WH-like_DNA-bd_sf"/>
</dbReference>
<dbReference type="Proteomes" id="UP000324974">
    <property type="component" value="Chromosome"/>
</dbReference>
<feature type="region of interest" description="Disordered" evidence="4">
    <location>
        <begin position="106"/>
        <end position="125"/>
    </location>
</feature>
<sequence>MARPSTTADAFHAIAEPRRRQILGLLATAELPVNDLVTALDIPQPQVSKHLRVLREVGLVAVRGAGQQRLYRLSPAKLKPVHDWVKGFERFWAESFDRLGEYLADLQAGQPGADTPPHKTEGESE</sequence>
<feature type="domain" description="HTH arsR-type" evidence="5">
    <location>
        <begin position="1"/>
        <end position="93"/>
    </location>
</feature>
<dbReference type="GO" id="GO:0003700">
    <property type="term" value="F:DNA-binding transcription factor activity"/>
    <property type="evidence" value="ECO:0007669"/>
    <property type="project" value="InterPro"/>
</dbReference>
<evidence type="ECO:0000313" key="6">
    <source>
        <dbReference type="EMBL" id="QEL19386.1"/>
    </source>
</evidence>
<keyword evidence="7" id="KW-1185">Reference proteome</keyword>
<keyword evidence="3" id="KW-0804">Transcription</keyword>
<feature type="compositionally biased region" description="Basic and acidic residues" evidence="4">
    <location>
        <begin position="116"/>
        <end position="125"/>
    </location>
</feature>
<dbReference type="Gene3D" id="1.10.10.10">
    <property type="entry name" value="Winged helix-like DNA-binding domain superfamily/Winged helix DNA-binding domain"/>
    <property type="match status" value="1"/>
</dbReference>
<dbReference type="InterPro" id="IPR011991">
    <property type="entry name" value="ArsR-like_HTH"/>
</dbReference>
<dbReference type="InterPro" id="IPR036390">
    <property type="entry name" value="WH_DNA-bd_sf"/>
</dbReference>
<organism evidence="6 7">
    <name type="scientific">Limnoglobus roseus</name>
    <dbReference type="NCBI Taxonomy" id="2598579"/>
    <lineage>
        <taxon>Bacteria</taxon>
        <taxon>Pseudomonadati</taxon>
        <taxon>Planctomycetota</taxon>
        <taxon>Planctomycetia</taxon>
        <taxon>Gemmatales</taxon>
        <taxon>Gemmataceae</taxon>
        <taxon>Limnoglobus</taxon>
    </lineage>
</organism>
<dbReference type="OrthoDB" id="9799175at2"/>
<dbReference type="PANTHER" id="PTHR33154:SF33">
    <property type="entry name" value="TRANSCRIPTIONAL REPRESSOR SDPR"/>
    <property type="match status" value="1"/>
</dbReference>
<evidence type="ECO:0000313" key="7">
    <source>
        <dbReference type="Proteomes" id="UP000324974"/>
    </source>
</evidence>
<dbReference type="PRINTS" id="PR00778">
    <property type="entry name" value="HTHARSR"/>
</dbReference>
<dbReference type="InterPro" id="IPR001845">
    <property type="entry name" value="HTH_ArsR_DNA-bd_dom"/>
</dbReference>
<dbReference type="PANTHER" id="PTHR33154">
    <property type="entry name" value="TRANSCRIPTIONAL REGULATOR, ARSR FAMILY"/>
    <property type="match status" value="1"/>
</dbReference>
<name>A0A5C1AN21_9BACT</name>
<gene>
    <name evidence="6" type="ORF">PX52LOC_06457</name>
</gene>
<protein>
    <submittedName>
        <fullName evidence="6">ArsR family transcriptional regulator</fullName>
    </submittedName>
</protein>
<dbReference type="AlphaFoldDB" id="A0A5C1AN21"/>
<dbReference type="GO" id="GO:0003677">
    <property type="term" value="F:DNA binding"/>
    <property type="evidence" value="ECO:0007669"/>
    <property type="project" value="UniProtKB-KW"/>
</dbReference>
<dbReference type="SUPFAM" id="SSF46785">
    <property type="entry name" value="Winged helix' DNA-binding domain"/>
    <property type="match status" value="1"/>
</dbReference>
<keyword evidence="1" id="KW-0805">Transcription regulation</keyword>
<dbReference type="PROSITE" id="PS50987">
    <property type="entry name" value="HTH_ARSR_2"/>
    <property type="match status" value="1"/>
</dbReference>
<dbReference type="EMBL" id="CP042425">
    <property type="protein sequence ID" value="QEL19386.1"/>
    <property type="molecule type" value="Genomic_DNA"/>
</dbReference>
<evidence type="ECO:0000256" key="1">
    <source>
        <dbReference type="ARBA" id="ARBA00023015"/>
    </source>
</evidence>
<dbReference type="RefSeq" id="WP_149113782.1">
    <property type="nucleotide sequence ID" value="NZ_CP042425.1"/>
</dbReference>
<proteinExistence type="predicted"/>
<dbReference type="InterPro" id="IPR051081">
    <property type="entry name" value="HTH_MetalResp_TranReg"/>
</dbReference>
<keyword evidence="2" id="KW-0238">DNA-binding</keyword>
<evidence type="ECO:0000256" key="2">
    <source>
        <dbReference type="ARBA" id="ARBA00023125"/>
    </source>
</evidence>
<dbReference type="KEGG" id="lrs:PX52LOC_06457"/>
<dbReference type="SMART" id="SM00418">
    <property type="entry name" value="HTH_ARSR"/>
    <property type="match status" value="1"/>
</dbReference>
<dbReference type="NCBIfam" id="NF033788">
    <property type="entry name" value="HTH_metalloreg"/>
    <property type="match status" value="1"/>
</dbReference>
<accession>A0A5C1AN21</accession>
<dbReference type="Pfam" id="PF01022">
    <property type="entry name" value="HTH_5"/>
    <property type="match status" value="1"/>
</dbReference>
<evidence type="ECO:0000256" key="3">
    <source>
        <dbReference type="ARBA" id="ARBA00023163"/>
    </source>
</evidence>
<reference evidence="7" key="1">
    <citation type="submission" date="2019-08" db="EMBL/GenBank/DDBJ databases">
        <title>Limnoglobus roseus gen. nov., sp. nov., a novel freshwater planctomycete with a giant genome from the family Gemmataceae.</title>
        <authorList>
            <person name="Kulichevskaya I.S."/>
            <person name="Naumoff D.G."/>
            <person name="Miroshnikov K."/>
            <person name="Ivanova A."/>
            <person name="Philippov D.A."/>
            <person name="Hakobyan A."/>
            <person name="Rijpstra I.C."/>
            <person name="Sinninghe Damste J.S."/>
            <person name="Liesack W."/>
            <person name="Dedysh S.N."/>
        </authorList>
    </citation>
    <scope>NUCLEOTIDE SEQUENCE [LARGE SCALE GENOMIC DNA]</scope>
    <source>
        <strain evidence="7">PX52</strain>
    </source>
</reference>
<evidence type="ECO:0000256" key="4">
    <source>
        <dbReference type="SAM" id="MobiDB-lite"/>
    </source>
</evidence>
<evidence type="ECO:0000259" key="5">
    <source>
        <dbReference type="PROSITE" id="PS50987"/>
    </source>
</evidence>